<dbReference type="AlphaFoldDB" id="A0A3R7FGB1"/>
<organism evidence="1 2">
    <name type="scientific">Clonorchis sinensis</name>
    <name type="common">Chinese liver fluke</name>
    <dbReference type="NCBI Taxonomy" id="79923"/>
    <lineage>
        <taxon>Eukaryota</taxon>
        <taxon>Metazoa</taxon>
        <taxon>Spiralia</taxon>
        <taxon>Lophotrochozoa</taxon>
        <taxon>Platyhelminthes</taxon>
        <taxon>Trematoda</taxon>
        <taxon>Digenea</taxon>
        <taxon>Opisthorchiida</taxon>
        <taxon>Opisthorchiata</taxon>
        <taxon>Opisthorchiidae</taxon>
        <taxon>Clonorchis</taxon>
    </lineage>
</organism>
<name>A0A3R7FGB1_CLOSI</name>
<gene>
    <name evidence="1" type="ORF">CSKR_107878</name>
</gene>
<dbReference type="Proteomes" id="UP000286415">
    <property type="component" value="Unassembled WGS sequence"/>
</dbReference>
<sequence length="103" mass="11300">MDSELMSVSPEATTEISSKRKPSTTSQVCPHRTGEAVNFPMSAEPVGATPASGVPIRLRYSVMTGGNDVISFTDNHIPVERCPVYSQTDVLLELFSLKYRRPQ</sequence>
<accession>A0A3R7FGB1</accession>
<protein>
    <submittedName>
        <fullName evidence="1">Uncharacterized protein</fullName>
    </submittedName>
</protein>
<keyword evidence="2" id="KW-1185">Reference proteome</keyword>
<evidence type="ECO:0000313" key="1">
    <source>
        <dbReference type="EMBL" id="KAG5450925.1"/>
    </source>
</evidence>
<dbReference type="InParanoid" id="A0A3R7FGB1"/>
<evidence type="ECO:0000313" key="2">
    <source>
        <dbReference type="Proteomes" id="UP000286415"/>
    </source>
</evidence>
<comment type="caution">
    <text evidence="1">The sequence shown here is derived from an EMBL/GenBank/DDBJ whole genome shotgun (WGS) entry which is preliminary data.</text>
</comment>
<proteinExistence type="predicted"/>
<reference evidence="1 2" key="2">
    <citation type="journal article" date="2021" name="Genomics">
        <title>High-quality reference genome for Clonorchis sinensis.</title>
        <authorList>
            <person name="Young N.D."/>
            <person name="Stroehlein A.J."/>
            <person name="Kinkar L."/>
            <person name="Wang T."/>
            <person name="Sohn W.M."/>
            <person name="Chang B.C.H."/>
            <person name="Kaur P."/>
            <person name="Weisz D."/>
            <person name="Dudchenko O."/>
            <person name="Aiden E.L."/>
            <person name="Korhonen P.K."/>
            <person name="Gasser R.B."/>
        </authorList>
    </citation>
    <scope>NUCLEOTIDE SEQUENCE [LARGE SCALE GENOMIC DNA]</scope>
    <source>
        <strain evidence="1">Cs-k2</strain>
    </source>
</reference>
<reference evidence="1 2" key="1">
    <citation type="journal article" date="2018" name="Biotechnol. Adv.">
        <title>Improved genomic resources and new bioinformatic workflow for the carcinogenic parasite Clonorchis sinensis: Biotechnological implications.</title>
        <authorList>
            <person name="Wang D."/>
            <person name="Korhonen P.K."/>
            <person name="Gasser R.B."/>
            <person name="Young N.D."/>
        </authorList>
    </citation>
    <scope>NUCLEOTIDE SEQUENCE [LARGE SCALE GENOMIC DNA]</scope>
    <source>
        <strain evidence="1">Cs-k2</strain>
    </source>
</reference>
<dbReference type="EMBL" id="NIRI02000042">
    <property type="protein sequence ID" value="KAG5450925.1"/>
    <property type="molecule type" value="Genomic_DNA"/>
</dbReference>